<feature type="transmembrane region" description="Helical" evidence="2">
    <location>
        <begin position="123"/>
        <end position="146"/>
    </location>
</feature>
<dbReference type="InterPro" id="IPR025557">
    <property type="entry name" value="DUF4282"/>
</dbReference>
<evidence type="ECO:0008006" key="5">
    <source>
        <dbReference type="Google" id="ProtNLM"/>
    </source>
</evidence>
<keyword evidence="2" id="KW-0472">Membrane</keyword>
<evidence type="ECO:0000256" key="2">
    <source>
        <dbReference type="SAM" id="Phobius"/>
    </source>
</evidence>
<proteinExistence type="predicted"/>
<accession>A0A2I1I3U7</accession>
<feature type="region of interest" description="Disordered" evidence="1">
    <location>
        <begin position="1"/>
        <end position="42"/>
    </location>
</feature>
<keyword evidence="2" id="KW-1133">Transmembrane helix</keyword>
<dbReference type="Proteomes" id="UP000234545">
    <property type="component" value="Unassembled WGS sequence"/>
</dbReference>
<evidence type="ECO:0000256" key="1">
    <source>
        <dbReference type="SAM" id="MobiDB-lite"/>
    </source>
</evidence>
<dbReference type="EMBL" id="PKKJ01000013">
    <property type="protein sequence ID" value="PKY65805.1"/>
    <property type="molecule type" value="Genomic_DNA"/>
</dbReference>
<reference evidence="3 4" key="1">
    <citation type="submission" date="2017-12" db="EMBL/GenBank/DDBJ databases">
        <title>Phylogenetic diversity of female urinary microbiome.</title>
        <authorList>
            <person name="Thomas-White K."/>
            <person name="Wolfe A.J."/>
        </authorList>
    </citation>
    <scope>NUCLEOTIDE SEQUENCE [LARGE SCALE GENOMIC DNA]</scope>
    <source>
        <strain evidence="3 4">UMB0250</strain>
    </source>
</reference>
<comment type="caution">
    <text evidence="3">The sequence shown here is derived from an EMBL/GenBank/DDBJ whole genome shotgun (WGS) entry which is preliminary data.</text>
</comment>
<feature type="compositionally biased region" description="Polar residues" evidence="1">
    <location>
        <begin position="32"/>
        <end position="42"/>
    </location>
</feature>
<evidence type="ECO:0000313" key="4">
    <source>
        <dbReference type="Proteomes" id="UP000234545"/>
    </source>
</evidence>
<dbReference type="RefSeq" id="WP_101628565.1">
    <property type="nucleotide sequence ID" value="NZ_PKKJ01000013.1"/>
</dbReference>
<feature type="transmembrane region" description="Helical" evidence="2">
    <location>
        <begin position="96"/>
        <end position="117"/>
    </location>
</feature>
<protein>
    <recommendedName>
        <fullName evidence="5">DUF4282 domain-containing protein</fullName>
    </recommendedName>
</protein>
<keyword evidence="2" id="KW-0812">Transmembrane</keyword>
<dbReference type="OrthoDB" id="4808511at2"/>
<name>A0A2I1I3U7_9ACTO</name>
<gene>
    <name evidence="3" type="ORF">CYJ25_07610</name>
</gene>
<dbReference type="AlphaFoldDB" id="A0A2I1I3U7"/>
<organism evidence="3 4">
    <name type="scientific">Schaalia turicensis</name>
    <dbReference type="NCBI Taxonomy" id="131111"/>
    <lineage>
        <taxon>Bacteria</taxon>
        <taxon>Bacillati</taxon>
        <taxon>Actinomycetota</taxon>
        <taxon>Actinomycetes</taxon>
        <taxon>Actinomycetales</taxon>
        <taxon>Actinomycetaceae</taxon>
        <taxon>Schaalia</taxon>
    </lineage>
</organism>
<dbReference type="Pfam" id="PF14110">
    <property type="entry name" value="DUF4282"/>
    <property type="match status" value="1"/>
</dbReference>
<feature type="compositionally biased region" description="Pro residues" evidence="1">
    <location>
        <begin position="17"/>
        <end position="26"/>
    </location>
</feature>
<sequence length="172" mass="18380">MSNPYAPQEPNAANDMLPPPPAPPVAPSAQPTTQMPTYTTGQMPTVPAQQANPYAMAQPAPAPKATSTTAQAGIGFIRALFDFSFSHYVTLGFMKFIYIISLGLIALSWFVSMIAAFSTDATAGFIVLLFGWIVALAVLIGVRLGLERAVAQIRTAQNTTLIYEAMQKNADK</sequence>
<evidence type="ECO:0000313" key="3">
    <source>
        <dbReference type="EMBL" id="PKY65805.1"/>
    </source>
</evidence>